<dbReference type="OrthoDB" id="10057598at2759"/>
<evidence type="ECO:0000256" key="1">
    <source>
        <dbReference type="SAM" id="Phobius"/>
    </source>
</evidence>
<keyword evidence="3" id="KW-1185">Reference proteome</keyword>
<keyword evidence="1" id="KW-0812">Transmembrane</keyword>
<dbReference type="STRING" id="41067.A0A2I2EY04"/>
<dbReference type="AlphaFoldDB" id="A0A2I2EY04"/>
<name>A0A2I2EY04_ASPCN</name>
<dbReference type="EMBL" id="KZ559216">
    <property type="protein sequence ID" value="PLB33267.1"/>
    <property type="molecule type" value="Genomic_DNA"/>
</dbReference>
<dbReference type="SMART" id="SM01236">
    <property type="entry name" value="Haem_oxygenase_2"/>
    <property type="match status" value="1"/>
</dbReference>
<gene>
    <name evidence="2" type="ORF">BDW47DRAFT_130522</name>
</gene>
<evidence type="ECO:0000313" key="2">
    <source>
        <dbReference type="EMBL" id="PLB33267.1"/>
    </source>
</evidence>
<dbReference type="GeneID" id="36524283"/>
<keyword evidence="1" id="KW-0472">Membrane</keyword>
<reference evidence="2 3" key="1">
    <citation type="submission" date="2017-12" db="EMBL/GenBank/DDBJ databases">
        <authorList>
            <consortium name="DOE Joint Genome Institute"/>
            <person name="Haridas S."/>
            <person name="Kjaerbolling I."/>
            <person name="Vesth T.C."/>
            <person name="Frisvad J.C."/>
            <person name="Nybo J.L."/>
            <person name="Theobald S."/>
            <person name="Kuo A."/>
            <person name="Bowyer P."/>
            <person name="Matsuda Y."/>
            <person name="Mondo S."/>
            <person name="Lyhne E.K."/>
            <person name="Kogle M.E."/>
            <person name="Clum A."/>
            <person name="Lipzen A."/>
            <person name="Salamov A."/>
            <person name="Ngan C.Y."/>
            <person name="Daum C."/>
            <person name="Chiniquy J."/>
            <person name="Barry K."/>
            <person name="LaButti K."/>
            <person name="Simmons B.A."/>
            <person name="Magnuson J.K."/>
            <person name="Mortensen U.H."/>
            <person name="Larsen T.O."/>
            <person name="Grigoriev I.V."/>
            <person name="Baker S.E."/>
            <person name="Andersen M.R."/>
            <person name="Nordberg H.P."/>
            <person name="Cantor M.N."/>
            <person name="Hua S.X."/>
        </authorList>
    </citation>
    <scope>NUCLEOTIDE SEQUENCE [LARGE SCALE GENOMIC DNA]</scope>
    <source>
        <strain evidence="2 3">CBS 102.13</strain>
    </source>
</reference>
<dbReference type="Proteomes" id="UP000234585">
    <property type="component" value="Unassembled WGS sequence"/>
</dbReference>
<sequence>MALSFQLNNEDHQVKSYGTIVIAFTCIITFLSFGLAKYNPKVARSNPRRAKAWKQYGGRRPASSADSEWTEQRESEFYKELFFKLQNLEEFPDTIPTGRKVFLLLLSQALKDHVEAPHTSSILSVKYFEEKELARSLQDHQDEVTRQYHEYISRRRSGCPRELFDNKQVAGDRLREMAPLKLVDGAWLGHLNKITMPFLLRPIMKQTWQVFTEELGNGNREQHHVKVFEDLLRVFEPDLPSPTTKTILHPRYGLGNLKYWRAAAAQLLVSLFPHEFVPEILGFNMHFELLQLDTMQAAKELPEVQLNPYYFLLHVSIDNNHSGHAAMAMASVVDYIHHLAETEGEMSAEVGWKRVQAGYVLSEWLSQKGNQATNIIPQLNNDSNVRLESKVLAIFGSKTQAAHRLHCGSRVKIGGRLLTDWLDPEAFRAEEWQQEFIRCFSTCKPWIYPGDSQKSRLVQELQWGGKMYGSFTENEVETLELWIDSLTNDQLSVYYSFIGPITRSKYQKLNEPGANKRAKLVRALSGENVPMACLLPKGPLVKCTSDLTANLNLSSLLPLWFTQCCLFESFVYAPGRTTDTIGCAMIRFLRAQSGFDTDHLIVTGIDALYTGENKGIIEFGLEITRRASLPVPQDLHSLLSRWPSEFATTMLKVASSPIRNFGLLLGMSMAFLELQDMVSELSNPSLLCPKSRMRLGSLARKQYQCLQVCLQEIPAGDKRHVDFHNGYGSAKAEINKCFRPTN</sequence>
<dbReference type="Pfam" id="PF14518">
    <property type="entry name" value="Haem_oxygenas_2"/>
    <property type="match status" value="1"/>
</dbReference>
<protein>
    <submittedName>
        <fullName evidence="2">Uncharacterized protein</fullName>
    </submittedName>
</protein>
<organism evidence="2 3">
    <name type="scientific">Aspergillus candidus</name>
    <dbReference type="NCBI Taxonomy" id="41067"/>
    <lineage>
        <taxon>Eukaryota</taxon>
        <taxon>Fungi</taxon>
        <taxon>Dikarya</taxon>
        <taxon>Ascomycota</taxon>
        <taxon>Pezizomycotina</taxon>
        <taxon>Eurotiomycetes</taxon>
        <taxon>Eurotiomycetidae</taxon>
        <taxon>Eurotiales</taxon>
        <taxon>Aspergillaceae</taxon>
        <taxon>Aspergillus</taxon>
        <taxon>Aspergillus subgen. Circumdati</taxon>
    </lineage>
</organism>
<keyword evidence="1" id="KW-1133">Transmembrane helix</keyword>
<accession>A0A2I2EY04</accession>
<proteinExistence type="predicted"/>
<evidence type="ECO:0000313" key="3">
    <source>
        <dbReference type="Proteomes" id="UP000234585"/>
    </source>
</evidence>
<feature type="transmembrane region" description="Helical" evidence="1">
    <location>
        <begin position="20"/>
        <end position="39"/>
    </location>
</feature>
<dbReference type="RefSeq" id="XP_024667279.1">
    <property type="nucleotide sequence ID" value="XM_024817123.1"/>
</dbReference>